<keyword evidence="10 11" id="KW-0472">Membrane</keyword>
<dbReference type="SMART" id="SM00388">
    <property type="entry name" value="HisKA"/>
    <property type="match status" value="1"/>
</dbReference>
<feature type="domain" description="Histidine kinase" evidence="12">
    <location>
        <begin position="252"/>
        <end position="453"/>
    </location>
</feature>
<comment type="catalytic activity">
    <reaction evidence="1">
        <text>ATP + protein L-histidine = ADP + protein N-phospho-L-histidine.</text>
        <dbReference type="EC" id="2.7.13.3"/>
    </reaction>
</comment>
<dbReference type="SUPFAM" id="SSF47384">
    <property type="entry name" value="Homodimeric domain of signal transducing histidine kinase"/>
    <property type="match status" value="1"/>
</dbReference>
<dbReference type="PROSITE" id="PS50109">
    <property type="entry name" value="HIS_KIN"/>
    <property type="match status" value="1"/>
</dbReference>
<name>A0A549T8Q7_METSR</name>
<evidence type="ECO:0000256" key="8">
    <source>
        <dbReference type="ARBA" id="ARBA00022989"/>
    </source>
</evidence>
<evidence type="ECO:0000313" key="15">
    <source>
        <dbReference type="Proteomes" id="UP000316781"/>
    </source>
</evidence>
<dbReference type="InterPro" id="IPR036890">
    <property type="entry name" value="HATPase_C_sf"/>
</dbReference>
<dbReference type="GO" id="GO:0000155">
    <property type="term" value="F:phosphorelay sensor kinase activity"/>
    <property type="evidence" value="ECO:0007669"/>
    <property type="project" value="InterPro"/>
</dbReference>
<accession>A0A549T8Q7</accession>
<dbReference type="EC" id="2.7.13.3" evidence="3"/>
<evidence type="ECO:0000256" key="5">
    <source>
        <dbReference type="ARBA" id="ARBA00022679"/>
    </source>
</evidence>
<evidence type="ECO:0000256" key="4">
    <source>
        <dbReference type="ARBA" id="ARBA00022553"/>
    </source>
</evidence>
<keyword evidence="7 14" id="KW-0418">Kinase</keyword>
<evidence type="ECO:0000256" key="6">
    <source>
        <dbReference type="ARBA" id="ARBA00022692"/>
    </source>
</evidence>
<dbReference type="InterPro" id="IPR050428">
    <property type="entry name" value="TCS_sensor_his_kinase"/>
</dbReference>
<evidence type="ECO:0000256" key="1">
    <source>
        <dbReference type="ARBA" id="ARBA00000085"/>
    </source>
</evidence>
<feature type="transmembrane region" description="Helical" evidence="11">
    <location>
        <begin position="170"/>
        <end position="189"/>
    </location>
</feature>
<keyword evidence="8 11" id="KW-1133">Transmembrane helix</keyword>
<evidence type="ECO:0000313" key="14">
    <source>
        <dbReference type="EMBL" id="TRL38252.1"/>
    </source>
</evidence>
<keyword evidence="9" id="KW-0902">Two-component regulatory system</keyword>
<evidence type="ECO:0000256" key="11">
    <source>
        <dbReference type="SAM" id="Phobius"/>
    </source>
</evidence>
<evidence type="ECO:0000256" key="9">
    <source>
        <dbReference type="ARBA" id="ARBA00023012"/>
    </source>
</evidence>
<dbReference type="Proteomes" id="UP000316781">
    <property type="component" value="Unassembled WGS sequence"/>
</dbReference>
<evidence type="ECO:0000259" key="13">
    <source>
        <dbReference type="PROSITE" id="PS50885"/>
    </source>
</evidence>
<keyword evidence="6 11" id="KW-0812">Transmembrane</keyword>
<dbReference type="Pfam" id="PF02518">
    <property type="entry name" value="HATPase_c"/>
    <property type="match status" value="1"/>
</dbReference>
<dbReference type="Gene3D" id="1.10.287.130">
    <property type="match status" value="1"/>
</dbReference>
<dbReference type="InterPro" id="IPR005467">
    <property type="entry name" value="His_kinase_dom"/>
</dbReference>
<dbReference type="InterPro" id="IPR003660">
    <property type="entry name" value="HAMP_dom"/>
</dbReference>
<keyword evidence="4" id="KW-0597">Phosphoprotein</keyword>
<evidence type="ECO:0000256" key="2">
    <source>
        <dbReference type="ARBA" id="ARBA00004141"/>
    </source>
</evidence>
<evidence type="ECO:0000256" key="7">
    <source>
        <dbReference type="ARBA" id="ARBA00022777"/>
    </source>
</evidence>
<keyword evidence="5" id="KW-0808">Transferase</keyword>
<dbReference type="GO" id="GO:0005886">
    <property type="term" value="C:plasma membrane"/>
    <property type="evidence" value="ECO:0007669"/>
    <property type="project" value="TreeGrafter"/>
</dbReference>
<dbReference type="InterPro" id="IPR004358">
    <property type="entry name" value="Sig_transdc_His_kin-like_C"/>
</dbReference>
<dbReference type="RefSeq" id="WP_142861385.1">
    <property type="nucleotide sequence ID" value="NZ_VJMF01000003.1"/>
</dbReference>
<comment type="caution">
    <text evidence="14">The sequence shown here is derived from an EMBL/GenBank/DDBJ whole genome shotgun (WGS) entry which is preliminary data.</text>
</comment>
<reference evidence="14 15" key="1">
    <citation type="submission" date="2019-07" db="EMBL/GenBank/DDBJ databases">
        <title>Ln-dependent methylotrophs.</title>
        <authorList>
            <person name="Tani A."/>
        </authorList>
    </citation>
    <scope>NUCLEOTIDE SEQUENCE [LARGE SCALE GENOMIC DNA]</scope>
    <source>
        <strain evidence="14 15">SM89A</strain>
    </source>
</reference>
<dbReference type="SMART" id="SM00387">
    <property type="entry name" value="HATPase_c"/>
    <property type="match status" value="1"/>
</dbReference>
<dbReference type="Gene3D" id="3.30.565.10">
    <property type="entry name" value="Histidine kinase-like ATPase, C-terminal domain"/>
    <property type="match status" value="1"/>
</dbReference>
<evidence type="ECO:0000256" key="3">
    <source>
        <dbReference type="ARBA" id="ARBA00012438"/>
    </source>
</evidence>
<dbReference type="SMART" id="SM00304">
    <property type="entry name" value="HAMP"/>
    <property type="match status" value="1"/>
</dbReference>
<feature type="transmembrane region" description="Helical" evidence="11">
    <location>
        <begin position="12"/>
        <end position="37"/>
    </location>
</feature>
<dbReference type="PANTHER" id="PTHR45436:SF15">
    <property type="entry name" value="SENSOR HISTIDINE KINASE CUSS"/>
    <property type="match status" value="1"/>
</dbReference>
<dbReference type="CDD" id="cd00082">
    <property type="entry name" value="HisKA"/>
    <property type="match status" value="1"/>
</dbReference>
<feature type="domain" description="HAMP" evidence="13">
    <location>
        <begin position="191"/>
        <end position="244"/>
    </location>
</feature>
<sequence length="456" mass="49775">MITKSLAHRIVLYLVIAQLAAFLLGWVFTLGLGMAGVELFATTWDELAKARAEKQVVASVAIGADGAAVLAPTAELRAELDRAPKMKIAAFDLQRRALAGSSPELVEVLRNLIGVSPTHTHFILPGDEESAPLGLMEQKWTPYGRFHIAVYGQKFRWDDLFDAWQQEFRWLNIYVVMAVSLSTATAWFAMRRGLRPLRAVAEEAARVDMDSLDQRLTSSIVPTEITPLVGAMNEALERLDRGTQRQRRFTANAAHELRTPIAVLAARLDAPEEASFKIDLKRDAYRIKYIVEQLLATLRAGEQPTLLEETVDLGAVTRAVVDDAALLAIRDCRHIEFVGPSVVVDVRGNGAAITAVIGNLIDNALRAEPEGGEITVCVDDEAIISIIDHGPGVPEDEREMIFEPFWRKSEATPGAGLGLAIAKDLIAKLNGRIWLEETPGGGATFKLSFGRLGAAA</sequence>
<evidence type="ECO:0000256" key="10">
    <source>
        <dbReference type="ARBA" id="ARBA00023136"/>
    </source>
</evidence>
<dbReference type="PANTHER" id="PTHR45436">
    <property type="entry name" value="SENSOR HISTIDINE KINASE YKOH"/>
    <property type="match status" value="1"/>
</dbReference>
<dbReference type="InterPro" id="IPR003594">
    <property type="entry name" value="HATPase_dom"/>
</dbReference>
<dbReference type="AlphaFoldDB" id="A0A549T8Q7"/>
<dbReference type="CDD" id="cd00075">
    <property type="entry name" value="HATPase"/>
    <property type="match status" value="1"/>
</dbReference>
<dbReference type="Pfam" id="PF00672">
    <property type="entry name" value="HAMP"/>
    <property type="match status" value="1"/>
</dbReference>
<dbReference type="InterPro" id="IPR003661">
    <property type="entry name" value="HisK_dim/P_dom"/>
</dbReference>
<dbReference type="PROSITE" id="PS50885">
    <property type="entry name" value="HAMP"/>
    <property type="match status" value="1"/>
</dbReference>
<comment type="subcellular location">
    <subcellularLocation>
        <location evidence="2">Membrane</location>
        <topology evidence="2">Multi-pass membrane protein</topology>
    </subcellularLocation>
</comment>
<dbReference type="SUPFAM" id="SSF55874">
    <property type="entry name" value="ATPase domain of HSP90 chaperone/DNA topoisomerase II/histidine kinase"/>
    <property type="match status" value="1"/>
</dbReference>
<gene>
    <name evidence="14" type="ORF">FM996_00645</name>
</gene>
<dbReference type="EMBL" id="VJMF01000003">
    <property type="protein sequence ID" value="TRL38252.1"/>
    <property type="molecule type" value="Genomic_DNA"/>
</dbReference>
<dbReference type="InterPro" id="IPR036097">
    <property type="entry name" value="HisK_dim/P_sf"/>
</dbReference>
<proteinExistence type="predicted"/>
<organism evidence="14 15">
    <name type="scientific">Methylosinus sporium</name>
    <dbReference type="NCBI Taxonomy" id="428"/>
    <lineage>
        <taxon>Bacteria</taxon>
        <taxon>Pseudomonadati</taxon>
        <taxon>Pseudomonadota</taxon>
        <taxon>Alphaproteobacteria</taxon>
        <taxon>Hyphomicrobiales</taxon>
        <taxon>Methylocystaceae</taxon>
        <taxon>Methylosinus</taxon>
    </lineage>
</organism>
<evidence type="ECO:0000259" key="12">
    <source>
        <dbReference type="PROSITE" id="PS50109"/>
    </source>
</evidence>
<dbReference type="PRINTS" id="PR00344">
    <property type="entry name" value="BCTRLSENSOR"/>
</dbReference>
<protein>
    <recommendedName>
        <fullName evidence="3">histidine kinase</fullName>
        <ecNumber evidence="3">2.7.13.3</ecNumber>
    </recommendedName>
</protein>